<feature type="transmembrane region" description="Helical" evidence="7">
    <location>
        <begin position="398"/>
        <end position="415"/>
    </location>
</feature>
<dbReference type="Gene3D" id="1.20.1250.20">
    <property type="entry name" value="MFS general substrate transporter like domains"/>
    <property type="match status" value="1"/>
</dbReference>
<feature type="compositionally biased region" description="Acidic residues" evidence="6">
    <location>
        <begin position="114"/>
        <end position="123"/>
    </location>
</feature>
<keyword evidence="10" id="KW-1185">Reference proteome</keyword>
<feature type="transmembrane region" description="Helical" evidence="7">
    <location>
        <begin position="233"/>
        <end position="252"/>
    </location>
</feature>
<evidence type="ECO:0000256" key="2">
    <source>
        <dbReference type="ARBA" id="ARBA00022448"/>
    </source>
</evidence>
<dbReference type="InterPro" id="IPR011701">
    <property type="entry name" value="MFS"/>
</dbReference>
<dbReference type="PROSITE" id="PS50850">
    <property type="entry name" value="MFS"/>
    <property type="match status" value="1"/>
</dbReference>
<dbReference type="EMBL" id="NHRY01000052">
    <property type="protein sequence ID" value="PPQ36985.1"/>
    <property type="molecule type" value="Genomic_DNA"/>
</dbReference>
<evidence type="ECO:0000256" key="5">
    <source>
        <dbReference type="ARBA" id="ARBA00023136"/>
    </source>
</evidence>
<feature type="transmembrane region" description="Helical" evidence="7">
    <location>
        <begin position="209"/>
        <end position="227"/>
    </location>
</feature>
<dbReference type="PANTHER" id="PTHR23501:SF191">
    <property type="entry name" value="VACUOLAR BASIC AMINO ACID TRANSPORTER 4"/>
    <property type="match status" value="1"/>
</dbReference>
<name>A0A2S6NME1_RHOGL</name>
<dbReference type="GO" id="GO:0005886">
    <property type="term" value="C:plasma membrane"/>
    <property type="evidence" value="ECO:0007669"/>
    <property type="project" value="TreeGrafter"/>
</dbReference>
<comment type="subcellular location">
    <subcellularLocation>
        <location evidence="1">Endomembrane system</location>
        <topology evidence="1">Multi-pass membrane protein</topology>
    </subcellularLocation>
</comment>
<feature type="transmembrane region" description="Helical" evidence="7">
    <location>
        <begin position="264"/>
        <end position="285"/>
    </location>
</feature>
<sequence>MSRHDKSFLRRNAPLLTFAGVFLGLLTLATQLDDACRAGPGGPSGGNGPPPGPSGRKARLYGRRRTRLYSHTARKPAAPPTGPEQPLTPQPPDAAAGLVSHGSAARREAKDPQQEEEEEEPEPAPERARPAIPRPFEGNYPISLFNAIIALSPFIVVTTAYALFTEQVSHDVQASRTALSIVAGLSTAGYAWGAFLGGDLVQRFRQRRLFFLMQALFAVGCLLSAVAHDAPLYAAGRVLAGFATGGLLVAALPPVIQKYPAAKLPITVIAVNIGFFGAVCIGPLLGGWVEAGHAWRWFYGALGALGALNLILAVLTLPDQEPFNPGTRFDYPGLLLGFAAVVLPFWASGELIGHGFASARFAAPLAVGLTCFVVLMLVEYHQKEPLSPVKKMCNTPSIVGTLVAMIGGGVFVAFLELAERFHMQVAHQTPLQTGILFWPLAVAVLITAVLFGTILRTRFIPILILGGMLCLIGAGGMFMGLTPQRGNALTLGAAGLLGLGAGATVSPGLYLAGFPLPSQIIGRVFALVELVRSLADYIIAPVMAEIARTSSGGKLVTHGVHMAFGITLWLTIACTVIGMVLFLLGRRPLPRPDLEKWLANKGPAIEPVPLLAALRGKKAAT</sequence>
<evidence type="ECO:0000256" key="7">
    <source>
        <dbReference type="SAM" id="Phobius"/>
    </source>
</evidence>
<dbReference type="Pfam" id="PF07690">
    <property type="entry name" value="MFS_1"/>
    <property type="match status" value="1"/>
</dbReference>
<evidence type="ECO:0000256" key="4">
    <source>
        <dbReference type="ARBA" id="ARBA00022989"/>
    </source>
</evidence>
<dbReference type="Proteomes" id="UP000239724">
    <property type="component" value="Unassembled WGS sequence"/>
</dbReference>
<gene>
    <name evidence="9" type="ORF">CCS01_03995</name>
</gene>
<dbReference type="InterPro" id="IPR020846">
    <property type="entry name" value="MFS_dom"/>
</dbReference>
<keyword evidence="5 7" id="KW-0472">Membrane</keyword>
<protein>
    <recommendedName>
        <fullName evidence="8">Major facilitator superfamily (MFS) profile domain-containing protein</fullName>
    </recommendedName>
</protein>
<feature type="transmembrane region" description="Helical" evidence="7">
    <location>
        <begin position="359"/>
        <end position="378"/>
    </location>
</feature>
<evidence type="ECO:0000256" key="1">
    <source>
        <dbReference type="ARBA" id="ARBA00004127"/>
    </source>
</evidence>
<evidence type="ECO:0000256" key="3">
    <source>
        <dbReference type="ARBA" id="ARBA00022692"/>
    </source>
</evidence>
<dbReference type="PANTHER" id="PTHR23501">
    <property type="entry name" value="MAJOR FACILITATOR SUPERFAMILY"/>
    <property type="match status" value="1"/>
</dbReference>
<accession>A0A2S6NME1</accession>
<reference evidence="9 10" key="1">
    <citation type="journal article" date="2018" name="Arch. Microbiol.">
        <title>New insights into the metabolic potential of the phototrophic purple bacterium Rhodopila globiformis DSM 161(T) from its draft genome sequence and evidence for a vanadium-dependent nitrogenase.</title>
        <authorList>
            <person name="Imhoff J.F."/>
            <person name="Rahn T."/>
            <person name="Kunzel S."/>
            <person name="Neulinger S.C."/>
        </authorList>
    </citation>
    <scope>NUCLEOTIDE SEQUENCE [LARGE SCALE GENOMIC DNA]</scope>
    <source>
        <strain evidence="9 10">DSM 161</strain>
    </source>
</reference>
<dbReference type="GO" id="GO:0012505">
    <property type="term" value="C:endomembrane system"/>
    <property type="evidence" value="ECO:0007669"/>
    <property type="project" value="UniProtKB-SubCell"/>
</dbReference>
<feature type="transmembrane region" description="Helical" evidence="7">
    <location>
        <begin position="329"/>
        <end position="347"/>
    </location>
</feature>
<evidence type="ECO:0000313" key="10">
    <source>
        <dbReference type="Proteomes" id="UP000239724"/>
    </source>
</evidence>
<keyword evidence="2" id="KW-0813">Transport</keyword>
<dbReference type="SUPFAM" id="SSF103473">
    <property type="entry name" value="MFS general substrate transporter"/>
    <property type="match status" value="1"/>
</dbReference>
<feature type="transmembrane region" description="Helical" evidence="7">
    <location>
        <begin position="462"/>
        <end position="482"/>
    </location>
</feature>
<feature type="transmembrane region" description="Helical" evidence="7">
    <location>
        <begin position="564"/>
        <end position="584"/>
    </location>
</feature>
<feature type="domain" description="Major facilitator superfamily (MFS) profile" evidence="8">
    <location>
        <begin position="139"/>
        <end position="590"/>
    </location>
</feature>
<feature type="region of interest" description="Disordered" evidence="6">
    <location>
        <begin position="37"/>
        <end position="133"/>
    </location>
</feature>
<feature type="transmembrane region" description="Helical" evidence="7">
    <location>
        <begin position="144"/>
        <end position="164"/>
    </location>
</feature>
<dbReference type="AlphaFoldDB" id="A0A2S6NME1"/>
<feature type="compositionally biased region" description="Pro residues" evidence="6">
    <location>
        <begin position="77"/>
        <end position="92"/>
    </location>
</feature>
<feature type="transmembrane region" description="Helical" evidence="7">
    <location>
        <begin position="297"/>
        <end position="317"/>
    </location>
</feature>
<keyword evidence="3 7" id="KW-0812">Transmembrane</keyword>
<proteinExistence type="predicted"/>
<keyword evidence="4 7" id="KW-1133">Transmembrane helix</keyword>
<dbReference type="GO" id="GO:0022857">
    <property type="term" value="F:transmembrane transporter activity"/>
    <property type="evidence" value="ECO:0007669"/>
    <property type="project" value="InterPro"/>
</dbReference>
<feature type="compositionally biased region" description="Basic residues" evidence="6">
    <location>
        <begin position="56"/>
        <end position="74"/>
    </location>
</feature>
<dbReference type="InterPro" id="IPR036259">
    <property type="entry name" value="MFS_trans_sf"/>
</dbReference>
<evidence type="ECO:0000259" key="8">
    <source>
        <dbReference type="PROSITE" id="PS50850"/>
    </source>
</evidence>
<evidence type="ECO:0000313" key="9">
    <source>
        <dbReference type="EMBL" id="PPQ36985.1"/>
    </source>
</evidence>
<feature type="transmembrane region" description="Helical" evidence="7">
    <location>
        <begin position="435"/>
        <end position="455"/>
    </location>
</feature>
<feature type="transmembrane region" description="Helical" evidence="7">
    <location>
        <begin position="176"/>
        <end position="197"/>
    </location>
</feature>
<feature type="transmembrane region" description="Helical" evidence="7">
    <location>
        <begin position="488"/>
        <end position="512"/>
    </location>
</feature>
<comment type="caution">
    <text evidence="9">The sequence shown here is derived from an EMBL/GenBank/DDBJ whole genome shotgun (WGS) entry which is preliminary data.</text>
</comment>
<organism evidence="9 10">
    <name type="scientific">Rhodopila globiformis</name>
    <name type="common">Rhodopseudomonas globiformis</name>
    <dbReference type="NCBI Taxonomy" id="1071"/>
    <lineage>
        <taxon>Bacteria</taxon>
        <taxon>Pseudomonadati</taxon>
        <taxon>Pseudomonadota</taxon>
        <taxon>Alphaproteobacteria</taxon>
        <taxon>Acetobacterales</taxon>
        <taxon>Acetobacteraceae</taxon>
        <taxon>Rhodopila</taxon>
    </lineage>
</organism>
<evidence type="ECO:0000256" key="6">
    <source>
        <dbReference type="SAM" id="MobiDB-lite"/>
    </source>
</evidence>